<evidence type="ECO:0000313" key="9">
    <source>
        <dbReference type="Proteomes" id="UP000770661"/>
    </source>
</evidence>
<evidence type="ECO:0000256" key="1">
    <source>
        <dbReference type="ARBA" id="ARBA00022669"/>
    </source>
</evidence>
<name>A0A8J8WD79_CHIOP</name>
<dbReference type="Gene3D" id="2.170.140.10">
    <property type="entry name" value="Chitin binding domain"/>
    <property type="match status" value="2"/>
</dbReference>
<comment type="caution">
    <text evidence="8">The sequence shown here is derived from an EMBL/GenBank/DDBJ whole genome shotgun (WGS) entry which is preliminary data.</text>
</comment>
<dbReference type="GO" id="GO:0005576">
    <property type="term" value="C:extracellular region"/>
    <property type="evidence" value="ECO:0007669"/>
    <property type="project" value="InterPro"/>
</dbReference>
<feature type="signal peptide" evidence="6">
    <location>
        <begin position="1"/>
        <end position="23"/>
    </location>
</feature>
<reference evidence="8" key="1">
    <citation type="submission" date="2020-07" db="EMBL/GenBank/DDBJ databases">
        <title>The High-quality genome of the commercially important snow crab, Chionoecetes opilio.</title>
        <authorList>
            <person name="Jeong J.-H."/>
            <person name="Ryu S."/>
        </authorList>
    </citation>
    <scope>NUCLEOTIDE SEQUENCE</scope>
    <source>
        <strain evidence="8">MADBK_172401_WGS</strain>
        <tissue evidence="8">Digestive gland</tissue>
    </source>
</reference>
<evidence type="ECO:0000256" key="3">
    <source>
        <dbReference type="ARBA" id="ARBA00022737"/>
    </source>
</evidence>
<proteinExistence type="predicted"/>
<feature type="domain" description="Chitin-binding type-2" evidence="7">
    <location>
        <begin position="31"/>
        <end position="86"/>
    </location>
</feature>
<accession>A0A8J8WD79</accession>
<evidence type="ECO:0000256" key="4">
    <source>
        <dbReference type="ARBA" id="ARBA00023157"/>
    </source>
</evidence>
<dbReference type="PANTHER" id="PTHR23301:SF0">
    <property type="entry name" value="CHITIN-BINDING TYPE-2 DOMAIN-CONTAINING PROTEIN-RELATED"/>
    <property type="match status" value="1"/>
</dbReference>
<keyword evidence="1" id="KW-0147">Chitin-binding</keyword>
<keyword evidence="5" id="KW-0325">Glycoprotein</keyword>
<dbReference type="OrthoDB" id="6367731at2759"/>
<dbReference type="Proteomes" id="UP000770661">
    <property type="component" value="Unassembled WGS sequence"/>
</dbReference>
<keyword evidence="2 6" id="KW-0732">Signal</keyword>
<dbReference type="SMART" id="SM00494">
    <property type="entry name" value="ChtBD2"/>
    <property type="match status" value="3"/>
</dbReference>
<dbReference type="PROSITE" id="PS50940">
    <property type="entry name" value="CHIT_BIND_II"/>
    <property type="match status" value="2"/>
</dbReference>
<dbReference type="GO" id="GO:0008061">
    <property type="term" value="F:chitin binding"/>
    <property type="evidence" value="ECO:0007669"/>
    <property type="project" value="UniProtKB-KW"/>
</dbReference>
<keyword evidence="3" id="KW-0677">Repeat</keyword>
<dbReference type="AlphaFoldDB" id="A0A8J8WD79"/>
<dbReference type="Pfam" id="PF01607">
    <property type="entry name" value="CBM_14"/>
    <property type="match status" value="2"/>
</dbReference>
<dbReference type="SUPFAM" id="SSF57625">
    <property type="entry name" value="Invertebrate chitin-binding proteins"/>
    <property type="match status" value="2"/>
</dbReference>
<evidence type="ECO:0000256" key="2">
    <source>
        <dbReference type="ARBA" id="ARBA00022729"/>
    </source>
</evidence>
<evidence type="ECO:0000259" key="7">
    <source>
        <dbReference type="PROSITE" id="PS50940"/>
    </source>
</evidence>
<evidence type="ECO:0000256" key="5">
    <source>
        <dbReference type="ARBA" id="ARBA00023180"/>
    </source>
</evidence>
<keyword evidence="4" id="KW-1015">Disulfide bond</keyword>
<evidence type="ECO:0000313" key="8">
    <source>
        <dbReference type="EMBL" id="KAG0700421.1"/>
    </source>
</evidence>
<organism evidence="8 9">
    <name type="scientific">Chionoecetes opilio</name>
    <name type="common">Atlantic snow crab</name>
    <name type="synonym">Cancer opilio</name>
    <dbReference type="NCBI Taxonomy" id="41210"/>
    <lineage>
        <taxon>Eukaryota</taxon>
        <taxon>Metazoa</taxon>
        <taxon>Ecdysozoa</taxon>
        <taxon>Arthropoda</taxon>
        <taxon>Crustacea</taxon>
        <taxon>Multicrustacea</taxon>
        <taxon>Malacostraca</taxon>
        <taxon>Eumalacostraca</taxon>
        <taxon>Eucarida</taxon>
        <taxon>Decapoda</taxon>
        <taxon>Pleocyemata</taxon>
        <taxon>Brachyura</taxon>
        <taxon>Eubrachyura</taxon>
        <taxon>Majoidea</taxon>
        <taxon>Majidae</taxon>
        <taxon>Chionoecetes</taxon>
    </lineage>
</organism>
<dbReference type="InterPro" id="IPR036508">
    <property type="entry name" value="Chitin-bd_dom_sf"/>
</dbReference>
<feature type="chain" id="PRO_5035311368" evidence="6">
    <location>
        <begin position="24"/>
        <end position="296"/>
    </location>
</feature>
<dbReference type="InterPro" id="IPR051940">
    <property type="entry name" value="Chitin_bind-dev_reg"/>
</dbReference>
<dbReference type="EMBL" id="JACEEZ010025474">
    <property type="protein sequence ID" value="KAG0700421.1"/>
    <property type="molecule type" value="Genomic_DNA"/>
</dbReference>
<dbReference type="InterPro" id="IPR002557">
    <property type="entry name" value="Chitin-bd_dom"/>
</dbReference>
<dbReference type="PANTHER" id="PTHR23301">
    <property type="entry name" value="CHITIN BINDING PERITROPHIN-A"/>
    <property type="match status" value="1"/>
</dbReference>
<sequence>MMQKFSITGVSAALGLLLLAVHAQGLQVCPSLSCPTPSGFFAHPSDCGTYVTCSDGDVDIKQCPEGLHFNPVQRRCDYPKLVQCNITARLLESGCSLKVIVPRTRMQEDVVDSSVACDCECCFKPHDVCTKYYECDEVCDWPASAGCTSGPDHNCELPTPIPTIPEPNATVPTPSPLCDCECCHKPARTAPLSTTVTYEHQSQSYHQCSDGLVFHPELSTCVYANMYPECVVIEPPPPCLCNCFYPSEICTSFYHCDDGTPVMMDCPGGLYWNQDMKSCDMPELVNCTMPVRHHLH</sequence>
<evidence type="ECO:0000256" key="6">
    <source>
        <dbReference type="SAM" id="SignalP"/>
    </source>
</evidence>
<protein>
    <submittedName>
        <fullName evidence="8">Peritrophin-1</fullName>
    </submittedName>
</protein>
<feature type="domain" description="Chitin-binding type-2" evidence="7">
    <location>
        <begin position="250"/>
        <end position="289"/>
    </location>
</feature>
<gene>
    <name evidence="8" type="primary">Aper1_2</name>
    <name evidence="8" type="ORF">GWK47_025594</name>
</gene>
<keyword evidence="9" id="KW-1185">Reference proteome</keyword>